<dbReference type="Proteomes" id="UP000295689">
    <property type="component" value="Unassembled WGS sequence"/>
</dbReference>
<name>A0A4R2BDP8_9BACI</name>
<protein>
    <submittedName>
        <fullName evidence="1">Uncharacterized protein</fullName>
    </submittedName>
</protein>
<sequence length="47" mass="5429">MGILFFCDNSEIRFLFTLHLLNRKQSLIFTGINPSWVSLKTLINACI</sequence>
<comment type="caution">
    <text evidence="1">The sequence shown here is derived from an EMBL/GenBank/DDBJ whole genome shotgun (WGS) entry which is preliminary data.</text>
</comment>
<dbReference type="EMBL" id="SLVV01000008">
    <property type="protein sequence ID" value="TCN23959.1"/>
    <property type="molecule type" value="Genomic_DNA"/>
</dbReference>
<accession>A0A4R2BDP8</accession>
<evidence type="ECO:0000313" key="1">
    <source>
        <dbReference type="EMBL" id="TCN23959.1"/>
    </source>
</evidence>
<proteinExistence type="predicted"/>
<reference evidence="1 2" key="1">
    <citation type="journal article" date="2015" name="Stand. Genomic Sci.">
        <title>Genomic Encyclopedia of Bacterial and Archaeal Type Strains, Phase III: the genomes of soil and plant-associated and newly described type strains.</title>
        <authorList>
            <person name="Whitman W.B."/>
            <person name="Woyke T."/>
            <person name="Klenk H.P."/>
            <person name="Zhou Y."/>
            <person name="Lilburn T.G."/>
            <person name="Beck B.J."/>
            <person name="De Vos P."/>
            <person name="Vandamme P."/>
            <person name="Eisen J.A."/>
            <person name="Garrity G."/>
            <person name="Hugenholtz P."/>
            <person name="Kyrpides N.C."/>
        </authorList>
    </citation>
    <scope>NUCLEOTIDE SEQUENCE [LARGE SCALE GENOMIC DNA]</scope>
    <source>
        <strain evidence="1 2">CV53</strain>
    </source>
</reference>
<keyword evidence="2" id="KW-1185">Reference proteome</keyword>
<dbReference type="AlphaFoldDB" id="A0A4R2BDP8"/>
<organism evidence="1 2">
    <name type="scientific">Mesobacillus foraminis</name>
    <dbReference type="NCBI Taxonomy" id="279826"/>
    <lineage>
        <taxon>Bacteria</taxon>
        <taxon>Bacillati</taxon>
        <taxon>Bacillota</taxon>
        <taxon>Bacilli</taxon>
        <taxon>Bacillales</taxon>
        <taxon>Bacillaceae</taxon>
        <taxon>Mesobacillus</taxon>
    </lineage>
</organism>
<gene>
    <name evidence="1" type="ORF">EV146_10862</name>
</gene>
<evidence type="ECO:0000313" key="2">
    <source>
        <dbReference type="Proteomes" id="UP000295689"/>
    </source>
</evidence>